<dbReference type="InterPro" id="IPR016032">
    <property type="entry name" value="Sig_transdc_resp-reg_C-effctor"/>
</dbReference>
<dbReference type="Pfam" id="PF00196">
    <property type="entry name" value="GerE"/>
    <property type="match status" value="1"/>
</dbReference>
<dbReference type="GO" id="GO:0006355">
    <property type="term" value="P:regulation of DNA-templated transcription"/>
    <property type="evidence" value="ECO:0007669"/>
    <property type="project" value="InterPro"/>
</dbReference>
<dbReference type="AlphaFoldDB" id="A0A6I8LZ11"/>
<feature type="domain" description="HTH luxR-type" evidence="2">
    <location>
        <begin position="54"/>
        <end position="111"/>
    </location>
</feature>
<dbReference type="Proteomes" id="UP000399805">
    <property type="component" value="Unassembled WGS sequence"/>
</dbReference>
<organism evidence="3 4">
    <name type="scientific">Amycolatopsis camponoti</name>
    <dbReference type="NCBI Taxonomy" id="2606593"/>
    <lineage>
        <taxon>Bacteria</taxon>
        <taxon>Bacillati</taxon>
        <taxon>Actinomycetota</taxon>
        <taxon>Actinomycetes</taxon>
        <taxon>Pseudonocardiales</taxon>
        <taxon>Pseudonocardiaceae</taxon>
        <taxon>Amycolatopsis</taxon>
    </lineage>
</organism>
<evidence type="ECO:0000256" key="1">
    <source>
        <dbReference type="ARBA" id="ARBA00023125"/>
    </source>
</evidence>
<evidence type="ECO:0000313" key="4">
    <source>
        <dbReference type="Proteomes" id="UP000399805"/>
    </source>
</evidence>
<dbReference type="Gene3D" id="3.40.50.2300">
    <property type="match status" value="1"/>
</dbReference>
<dbReference type="EMBL" id="CABVGP010000002">
    <property type="protein sequence ID" value="VVJ21658.1"/>
    <property type="molecule type" value="Genomic_DNA"/>
</dbReference>
<dbReference type="SMART" id="SM00421">
    <property type="entry name" value="HTH_LUXR"/>
    <property type="match status" value="1"/>
</dbReference>
<protein>
    <submittedName>
        <fullName evidence="3">Putative two-component response regulator</fullName>
    </submittedName>
</protein>
<dbReference type="SUPFAM" id="SSF46894">
    <property type="entry name" value="C-terminal effector domain of the bipartite response regulators"/>
    <property type="match status" value="1"/>
</dbReference>
<dbReference type="InterPro" id="IPR039420">
    <property type="entry name" value="WalR-like"/>
</dbReference>
<reference evidence="3 4" key="1">
    <citation type="submission" date="2019-09" db="EMBL/GenBank/DDBJ databases">
        <authorList>
            <person name="Leyn A S."/>
        </authorList>
    </citation>
    <scope>NUCLEOTIDE SEQUENCE [LARGE SCALE GENOMIC DNA]</scope>
    <source>
        <strain evidence="3">AA231_1</strain>
    </source>
</reference>
<sequence length="112" mass="12250">MQSRLARGFLPKAVDAEDLLIAIKTAAGGGAYVSVMVAEMIVEDHADWPMTAGEVEPSPRDEQVMQLLATGERDVDIALIFDIGVRTVLGYLDRIRDKTGVRRRPDLVKTAV</sequence>
<evidence type="ECO:0000259" key="2">
    <source>
        <dbReference type="SMART" id="SM00421"/>
    </source>
</evidence>
<name>A0A6I8LZ11_9PSEU</name>
<keyword evidence="1" id="KW-0238">DNA-binding</keyword>
<gene>
    <name evidence="3" type="ORF">AA23TX_06679</name>
</gene>
<evidence type="ECO:0000313" key="3">
    <source>
        <dbReference type="EMBL" id="VVJ21658.1"/>
    </source>
</evidence>
<proteinExistence type="predicted"/>
<accession>A0A6I8LZ11</accession>
<dbReference type="GO" id="GO:0003677">
    <property type="term" value="F:DNA binding"/>
    <property type="evidence" value="ECO:0007669"/>
    <property type="project" value="UniProtKB-KW"/>
</dbReference>
<keyword evidence="4" id="KW-1185">Reference proteome</keyword>
<dbReference type="PANTHER" id="PTHR43214">
    <property type="entry name" value="TWO-COMPONENT RESPONSE REGULATOR"/>
    <property type="match status" value="1"/>
</dbReference>
<dbReference type="InterPro" id="IPR000792">
    <property type="entry name" value="Tscrpt_reg_LuxR_C"/>
</dbReference>